<name>A0A0N9SIA8_9CAUD</name>
<protein>
    <submittedName>
        <fullName evidence="1">Putative primase/helicase</fullName>
    </submittedName>
</protein>
<sequence length="864" mass="96225">MHAIDRNGAFPAELLDAPVWCVAGPDEDGKHKIPVNPYTRENASVSDPSTWGTFEDACATAIEMRYFLSNGSPAVGHVLRIQDGIFVIDFDKGYQSREVWQTQCQLLELFDTYVEESQSGQGLHAYARGFLFKGKRFKSASVEIYGHQRFIVATGEAIDDSEMSDHSLTLPHFLAQHAPPEAQFFFNDSAPFVADVMERLSENTFIVDAFLTPGGYSNFFADRSIADSVFMKEILRKCPNHIQALEVFSQSPMGQRAKWYKREDYRRMTLEAAALEVERDMREEAALAQRFLAACVPPLPAVPVVPPAQKQELPKPFTVADAPKEYDALNYLPPEIAIRVQPVRMILGITEQIPSAQHLLQMKPYPSGYYAEGKAPWLEFEVGKDNPHFMSVPLPGFLGELAAQISGTFHRPSIRIAELAALQIAQMCIGRGAATDGSGLNTYHMMTGPSGIGKSTARGAVISFLSTLASRYDLRQFAVIDKPKSREGLHGAIMRADAPQVLVTVDEAQRFLADVNIGSKTGGVAAGIATLLTDAYDKSDMYQKLLGSEASKQENSTRDVERPFVALNMFGIHDEIISNLTRELLSNGFMSRLLITHVRYEDVAENLQEFRTNQRDFPQDIYERCAHVSRFFASTGTADAIPFDVHVPAHVKRAHAKFSDWAYVLSSKQNRPYFNRASLNALKLASLVAIFNDPRACVVTEELYYWAARWVLCSLNVIESAIANGHTGDTHEAMRRAVTSKLMHFYQTYPTESARRHAAKELGLTPDIAATNLVPLAWLQKQVSAITSFRQGFYANPSRNLQEILKVMDGNGELGFYHQDHKGRFEYMTPNGKRVIVKAALIECAELIKLNLRTQGGEGADDEN</sequence>
<keyword evidence="1" id="KW-0547">Nucleotide-binding</keyword>
<dbReference type="EMBL" id="KT716399">
    <property type="protein sequence ID" value="ALH46243.1"/>
    <property type="molecule type" value="Genomic_DNA"/>
</dbReference>
<organism evidence="1 2">
    <name type="scientific">Pseudomonas phage POR1</name>
    <dbReference type="NCBI Taxonomy" id="1718594"/>
    <lineage>
        <taxon>Viruses</taxon>
        <taxon>Duplodnaviria</taxon>
        <taxon>Heunggongvirae</taxon>
        <taxon>Uroviricota</taxon>
        <taxon>Caudoviricetes</taxon>
        <taxon>Porunavirus</taxon>
        <taxon>Porunavirus POR1</taxon>
    </lineage>
</organism>
<keyword evidence="1" id="KW-0347">Helicase</keyword>
<evidence type="ECO:0000313" key="1">
    <source>
        <dbReference type="EMBL" id="ALH46243.1"/>
    </source>
</evidence>
<keyword evidence="1" id="KW-0378">Hydrolase</keyword>
<keyword evidence="2" id="KW-1185">Reference proteome</keyword>
<proteinExistence type="predicted"/>
<evidence type="ECO:0000313" key="2">
    <source>
        <dbReference type="Proteomes" id="UP000225954"/>
    </source>
</evidence>
<dbReference type="GO" id="GO:0004386">
    <property type="term" value="F:helicase activity"/>
    <property type="evidence" value="ECO:0007669"/>
    <property type="project" value="UniProtKB-KW"/>
</dbReference>
<gene>
    <name evidence="1" type="ORF">POR1_38</name>
</gene>
<keyword evidence="1" id="KW-0067">ATP-binding</keyword>
<accession>A0A0N9SIA8</accession>
<reference evidence="1 2" key="1">
    <citation type="journal article" date="2016" name="Genome Announc.">
        <title>Genome Sequences of Pseudomonas oryzihabitans Phage POR1 and Pseudomonas aeruginosa Phage PAE1.</title>
        <authorList>
            <person name="Dyson Z.A."/>
            <person name="Seviour R.J."/>
            <person name="Tucci J."/>
            <person name="Petrovski S."/>
        </authorList>
    </citation>
    <scope>NUCLEOTIDE SEQUENCE [LARGE SCALE GENOMIC DNA]</scope>
</reference>
<dbReference type="Proteomes" id="UP000225954">
    <property type="component" value="Segment"/>
</dbReference>